<evidence type="ECO:0000256" key="1">
    <source>
        <dbReference type="SAM" id="MobiDB-lite"/>
    </source>
</evidence>
<dbReference type="PANTHER" id="PTHR36813:SF1">
    <property type="entry name" value="TRANSMEMBRANE PROTEIN"/>
    <property type="match status" value="1"/>
</dbReference>
<accession>A0AAD3XRB8</accession>
<feature type="compositionally biased region" description="Basic and acidic residues" evidence="1">
    <location>
        <begin position="10"/>
        <end position="29"/>
    </location>
</feature>
<reference evidence="2" key="1">
    <citation type="submission" date="2023-05" db="EMBL/GenBank/DDBJ databases">
        <title>Nepenthes gracilis genome sequencing.</title>
        <authorList>
            <person name="Fukushima K."/>
        </authorList>
    </citation>
    <scope>NUCLEOTIDE SEQUENCE</scope>
    <source>
        <strain evidence="2">SING2019-196</strain>
    </source>
</reference>
<protein>
    <recommendedName>
        <fullName evidence="4">Small VCP/p97-interacting protein</fullName>
    </recommendedName>
</protein>
<keyword evidence="3" id="KW-1185">Reference proteome</keyword>
<gene>
    <name evidence="2" type="ORF">Nepgr_015477</name>
</gene>
<dbReference type="EMBL" id="BSYO01000013">
    <property type="protein sequence ID" value="GMH13636.1"/>
    <property type="molecule type" value="Genomic_DNA"/>
</dbReference>
<evidence type="ECO:0000313" key="2">
    <source>
        <dbReference type="EMBL" id="GMH13636.1"/>
    </source>
</evidence>
<evidence type="ECO:0008006" key="4">
    <source>
        <dbReference type="Google" id="ProtNLM"/>
    </source>
</evidence>
<evidence type="ECO:0000313" key="3">
    <source>
        <dbReference type="Proteomes" id="UP001279734"/>
    </source>
</evidence>
<organism evidence="2 3">
    <name type="scientific">Nepenthes gracilis</name>
    <name type="common">Slender pitcher plant</name>
    <dbReference type="NCBI Taxonomy" id="150966"/>
    <lineage>
        <taxon>Eukaryota</taxon>
        <taxon>Viridiplantae</taxon>
        <taxon>Streptophyta</taxon>
        <taxon>Embryophyta</taxon>
        <taxon>Tracheophyta</taxon>
        <taxon>Spermatophyta</taxon>
        <taxon>Magnoliopsida</taxon>
        <taxon>eudicotyledons</taxon>
        <taxon>Gunneridae</taxon>
        <taxon>Pentapetalae</taxon>
        <taxon>Caryophyllales</taxon>
        <taxon>Nepenthaceae</taxon>
        <taxon>Nepenthes</taxon>
    </lineage>
</organism>
<dbReference type="AlphaFoldDB" id="A0AAD3XRB8"/>
<comment type="caution">
    <text evidence="2">The sequence shown here is derived from an EMBL/GenBank/DDBJ whole genome shotgun (WGS) entry which is preliminary data.</text>
</comment>
<sequence>MGAACSCFDDGSKEERREQERLASQEARVKAAEAAERRKQEFDQSAAGRAAQVVNRFLSGRWDEFSHFGFSIILMFFCSKCSRSM</sequence>
<feature type="region of interest" description="Disordered" evidence="1">
    <location>
        <begin position="1"/>
        <end position="29"/>
    </location>
</feature>
<dbReference type="Proteomes" id="UP001279734">
    <property type="component" value="Unassembled WGS sequence"/>
</dbReference>
<proteinExistence type="predicted"/>
<name>A0AAD3XRB8_NEPGR</name>
<dbReference type="PANTHER" id="PTHR36813">
    <property type="entry name" value="TRANSMEMBRANE PROTEIN"/>
    <property type="match status" value="1"/>
</dbReference>